<dbReference type="Gene3D" id="3.40.50.12780">
    <property type="entry name" value="N-terminal domain of ligase-like"/>
    <property type="match status" value="1"/>
</dbReference>
<dbReference type="RefSeq" id="WP_210662574.1">
    <property type="nucleotide sequence ID" value="NZ_JAGKQQ010000002.1"/>
</dbReference>
<dbReference type="GO" id="GO:0016874">
    <property type="term" value="F:ligase activity"/>
    <property type="evidence" value="ECO:0007669"/>
    <property type="project" value="UniProtKB-KW"/>
</dbReference>
<evidence type="ECO:0000313" key="1">
    <source>
        <dbReference type="EMBL" id="MBP3960476.1"/>
    </source>
</evidence>
<sequence>MLARLHRNFVLRPFEGTVKGRNTFRHWRELEQTQWLPRAELERRQLESLRRLLEYSYQKCPYYRREWDRLGLKPVAVQTLADFSAWPVLTKDAIRTNRTEMRVAVPGQQMLAKATGGSSGVPLQFDLNMESHERRVAATYRGYNWAGAGPGTKQFFLWGVALGNRTWRQRTKDRIYDWLNRRITVNSFEFSRAKVPEFHRRLSRFRPDVIVAYTNPLYAFAQGLEEQKLVPYSPHSIIVGAEKIYPFQRELIERVFRASVFETYGAREFMIIGGECDRHTGLHLTTENLVVEVVDDQGRPTPDGEEGNVVVTDLTNYGMPFVRYINGDRAVAGFTECSCGRGLPLLRKVVGRQLDMIDTPDGRSVPGEFFPHLLKDFPAIERFQVVQESNARVEIRVVLRSGWDDASRNRLDTELRKVLGPVIAIDVTPVTDIPLTAAGKLRVVVRTTPRATGASPEPTTAANPHG</sequence>
<reference evidence="1 2" key="1">
    <citation type="submission" date="2021-04" db="EMBL/GenBank/DDBJ databases">
        <authorList>
            <person name="Ivanova A."/>
        </authorList>
    </citation>
    <scope>NUCLEOTIDE SEQUENCE [LARGE SCALE GENOMIC DNA]</scope>
    <source>
        <strain evidence="1 2">G18</strain>
    </source>
</reference>
<dbReference type="PANTHER" id="PTHR36932:SF1">
    <property type="entry name" value="CAPSULAR POLYSACCHARIDE BIOSYNTHESIS PROTEIN"/>
    <property type="match status" value="1"/>
</dbReference>
<name>A0ABS5C3F6_9BACT</name>
<dbReference type="EMBL" id="JAGKQQ010000002">
    <property type="protein sequence ID" value="MBP3960476.1"/>
    <property type="molecule type" value="Genomic_DNA"/>
</dbReference>
<organism evidence="1 2">
    <name type="scientific">Gemmata palustris</name>
    <dbReference type="NCBI Taxonomy" id="2822762"/>
    <lineage>
        <taxon>Bacteria</taxon>
        <taxon>Pseudomonadati</taxon>
        <taxon>Planctomycetota</taxon>
        <taxon>Planctomycetia</taxon>
        <taxon>Gemmatales</taxon>
        <taxon>Gemmataceae</taxon>
        <taxon>Gemmata</taxon>
    </lineage>
</organism>
<dbReference type="Proteomes" id="UP000676565">
    <property type="component" value="Unassembled WGS sequence"/>
</dbReference>
<keyword evidence="1" id="KW-0436">Ligase</keyword>
<gene>
    <name evidence="1" type="ORF">J8F10_35065</name>
</gene>
<evidence type="ECO:0000313" key="2">
    <source>
        <dbReference type="Proteomes" id="UP000676565"/>
    </source>
</evidence>
<protein>
    <submittedName>
        <fullName evidence="1">Phenylacetate--CoA ligase family protein</fullName>
    </submittedName>
</protein>
<accession>A0ABS5C3F6</accession>
<dbReference type="InterPro" id="IPR042099">
    <property type="entry name" value="ANL_N_sf"/>
</dbReference>
<proteinExistence type="predicted"/>
<dbReference type="SUPFAM" id="SSF56801">
    <property type="entry name" value="Acetyl-CoA synthetase-like"/>
    <property type="match status" value="1"/>
</dbReference>
<keyword evidence="2" id="KW-1185">Reference proteome</keyword>
<comment type="caution">
    <text evidence="1">The sequence shown here is derived from an EMBL/GenBank/DDBJ whole genome shotgun (WGS) entry which is preliminary data.</text>
</comment>
<dbReference type="PANTHER" id="PTHR36932">
    <property type="entry name" value="CAPSULAR POLYSACCHARIDE BIOSYNTHESIS PROTEIN"/>
    <property type="match status" value="1"/>
</dbReference>
<dbReference type="InterPro" id="IPR053158">
    <property type="entry name" value="CapK_Type1_Caps_Biosynth"/>
</dbReference>